<protein>
    <recommendedName>
        <fullName evidence="10">Elongation of very long chain fatty acids protein</fullName>
        <ecNumber evidence="10">2.3.1.199</ecNumber>
    </recommendedName>
    <alternativeName>
        <fullName evidence="10">Very-long-chain 3-oxoacyl-CoA synthase</fullName>
    </alternativeName>
</protein>
<evidence type="ECO:0000256" key="3">
    <source>
        <dbReference type="ARBA" id="ARBA00022679"/>
    </source>
</evidence>
<feature type="transmembrane region" description="Helical" evidence="10">
    <location>
        <begin position="109"/>
        <end position="130"/>
    </location>
</feature>
<gene>
    <name evidence="11" type="ORF">Dbus_chr2Rg1649</name>
</gene>
<evidence type="ECO:0000313" key="12">
    <source>
        <dbReference type="Proteomes" id="UP000494163"/>
    </source>
</evidence>
<dbReference type="PANTHER" id="PTHR11157">
    <property type="entry name" value="FATTY ACID ACYL TRANSFERASE-RELATED"/>
    <property type="match status" value="1"/>
</dbReference>
<name>A0A0M4EWC1_DROBS</name>
<dbReference type="Pfam" id="PF01151">
    <property type="entry name" value="ELO"/>
    <property type="match status" value="1"/>
</dbReference>
<feature type="transmembrane region" description="Helical" evidence="10">
    <location>
        <begin position="66"/>
        <end position="89"/>
    </location>
</feature>
<keyword evidence="12" id="KW-1185">Reference proteome</keyword>
<dbReference type="GO" id="GO:0009922">
    <property type="term" value="F:fatty acid elongase activity"/>
    <property type="evidence" value="ECO:0007669"/>
    <property type="project" value="UniProtKB-EC"/>
</dbReference>
<dbReference type="AlphaFoldDB" id="A0A0M4EWC1"/>
<dbReference type="EMBL" id="CP012524">
    <property type="protein sequence ID" value="ALC42070.1"/>
    <property type="molecule type" value="Genomic_DNA"/>
</dbReference>
<keyword evidence="9 10" id="KW-0275">Fatty acid biosynthesis</keyword>
<dbReference type="GO" id="GO:0034625">
    <property type="term" value="P:fatty acid elongation, monounsaturated fatty acid"/>
    <property type="evidence" value="ECO:0007669"/>
    <property type="project" value="TreeGrafter"/>
</dbReference>
<organism evidence="11 12">
    <name type="scientific">Drosophila busckii</name>
    <name type="common">Fruit fly</name>
    <dbReference type="NCBI Taxonomy" id="30019"/>
    <lineage>
        <taxon>Eukaryota</taxon>
        <taxon>Metazoa</taxon>
        <taxon>Ecdysozoa</taxon>
        <taxon>Arthropoda</taxon>
        <taxon>Hexapoda</taxon>
        <taxon>Insecta</taxon>
        <taxon>Pterygota</taxon>
        <taxon>Neoptera</taxon>
        <taxon>Endopterygota</taxon>
        <taxon>Diptera</taxon>
        <taxon>Brachycera</taxon>
        <taxon>Muscomorpha</taxon>
        <taxon>Ephydroidea</taxon>
        <taxon>Drosophilidae</taxon>
        <taxon>Drosophila</taxon>
    </lineage>
</organism>
<dbReference type="OMA" id="SGQFHVM"/>
<reference evidence="11 12" key="1">
    <citation type="submission" date="2015-08" db="EMBL/GenBank/DDBJ databases">
        <title>Ancestral chromatin configuration constrains chromatin evolution on differentiating sex chromosomes in Drosophila.</title>
        <authorList>
            <person name="Zhou Q."/>
            <person name="Bachtrog D."/>
        </authorList>
    </citation>
    <scope>NUCLEOTIDE SEQUENCE [LARGE SCALE GENOMIC DNA]</scope>
    <source>
        <tissue evidence="11">Whole larvae</tissue>
    </source>
</reference>
<evidence type="ECO:0000256" key="1">
    <source>
        <dbReference type="ARBA" id="ARBA00004141"/>
    </source>
</evidence>
<dbReference type="PANTHER" id="PTHR11157:SF116">
    <property type="entry name" value="ELONGATION OF VERY LONG CHAIN FATTY ACIDS PROTEIN-RELATED"/>
    <property type="match status" value="1"/>
</dbReference>
<evidence type="ECO:0000313" key="11">
    <source>
        <dbReference type="EMBL" id="ALC42070.1"/>
    </source>
</evidence>
<feature type="transmembrane region" description="Helical" evidence="10">
    <location>
        <begin position="165"/>
        <end position="185"/>
    </location>
</feature>
<dbReference type="OrthoDB" id="434092at2759"/>
<keyword evidence="7 10" id="KW-0443">Lipid metabolism</keyword>
<keyword evidence="4 10" id="KW-0812">Transmembrane</keyword>
<dbReference type="InterPro" id="IPR002076">
    <property type="entry name" value="ELO_fam"/>
</dbReference>
<feature type="transmembrane region" description="Helical" evidence="10">
    <location>
        <begin position="233"/>
        <end position="253"/>
    </location>
</feature>
<dbReference type="GO" id="GO:0034626">
    <property type="term" value="P:fatty acid elongation, polyunsaturated fatty acid"/>
    <property type="evidence" value="ECO:0007669"/>
    <property type="project" value="TreeGrafter"/>
</dbReference>
<keyword evidence="3 10" id="KW-0808">Transferase</keyword>
<keyword evidence="2 10" id="KW-0444">Lipid biosynthesis</keyword>
<evidence type="ECO:0000256" key="2">
    <source>
        <dbReference type="ARBA" id="ARBA00022516"/>
    </source>
</evidence>
<feature type="transmembrane region" description="Helical" evidence="10">
    <location>
        <begin position="142"/>
        <end position="159"/>
    </location>
</feature>
<keyword evidence="5 10" id="KW-0276">Fatty acid metabolism</keyword>
<keyword evidence="6 10" id="KW-1133">Transmembrane helix</keyword>
<evidence type="ECO:0000256" key="5">
    <source>
        <dbReference type="ARBA" id="ARBA00022832"/>
    </source>
</evidence>
<evidence type="ECO:0000256" key="7">
    <source>
        <dbReference type="ARBA" id="ARBA00023098"/>
    </source>
</evidence>
<dbReference type="EC" id="2.3.1.199" evidence="10"/>
<comment type="similarity">
    <text evidence="10">Belongs to the ELO family.</text>
</comment>
<dbReference type="STRING" id="30019.A0A0M4EWC1"/>
<feature type="transmembrane region" description="Helical" evidence="10">
    <location>
        <begin position="26"/>
        <end position="45"/>
    </location>
</feature>
<evidence type="ECO:0000256" key="9">
    <source>
        <dbReference type="ARBA" id="ARBA00023160"/>
    </source>
</evidence>
<dbReference type="Proteomes" id="UP000494163">
    <property type="component" value="Chromosome 2R"/>
</dbReference>
<evidence type="ECO:0000256" key="6">
    <source>
        <dbReference type="ARBA" id="ARBA00022989"/>
    </source>
</evidence>
<comment type="subcellular location">
    <subcellularLocation>
        <location evidence="1">Membrane</location>
        <topology evidence="1">Multi-pass membrane protein</topology>
    </subcellularLocation>
</comment>
<accession>A0A0M4EWC1</accession>
<dbReference type="GO" id="GO:0019367">
    <property type="term" value="P:fatty acid elongation, saturated fatty acid"/>
    <property type="evidence" value="ECO:0007669"/>
    <property type="project" value="TreeGrafter"/>
</dbReference>
<feature type="transmembrane region" description="Helical" evidence="10">
    <location>
        <begin position="205"/>
        <end position="221"/>
    </location>
</feature>
<evidence type="ECO:0000256" key="8">
    <source>
        <dbReference type="ARBA" id="ARBA00023136"/>
    </source>
</evidence>
<dbReference type="GO" id="GO:0030148">
    <property type="term" value="P:sphingolipid biosynthetic process"/>
    <property type="evidence" value="ECO:0007669"/>
    <property type="project" value="TreeGrafter"/>
</dbReference>
<dbReference type="GO" id="GO:0042761">
    <property type="term" value="P:very long-chain fatty acid biosynthetic process"/>
    <property type="evidence" value="ECO:0007669"/>
    <property type="project" value="TreeGrafter"/>
</dbReference>
<comment type="catalytic activity">
    <reaction evidence="10">
        <text>a very-long-chain acyl-CoA + malonyl-CoA + H(+) = a very-long-chain 3-oxoacyl-CoA + CO2 + CoA</text>
        <dbReference type="Rhea" id="RHEA:32727"/>
        <dbReference type="ChEBI" id="CHEBI:15378"/>
        <dbReference type="ChEBI" id="CHEBI:16526"/>
        <dbReference type="ChEBI" id="CHEBI:57287"/>
        <dbReference type="ChEBI" id="CHEBI:57384"/>
        <dbReference type="ChEBI" id="CHEBI:90725"/>
        <dbReference type="ChEBI" id="CHEBI:90736"/>
        <dbReference type="EC" id="2.3.1.199"/>
    </reaction>
</comment>
<dbReference type="GO" id="GO:0005789">
    <property type="term" value="C:endoplasmic reticulum membrane"/>
    <property type="evidence" value="ECO:0007669"/>
    <property type="project" value="TreeGrafter"/>
</dbReference>
<sequence>MLSIVVELAHRPYADPVAQQLPFMGSAWSVGLVLASYMCFVLSYGQRFMLQRQAYNLKNILIAYNGFQVIYNAILFAAGFYMLCIARWYDFRCMETSALDDPRKHYERIVCYAYYINKIIDLLDTVFFVLRKSYKQITLLHVYHHALMVLSIYLIVRYYGFGAQFLVMGVLNTFVHSIMYCYYLVAALRPASKGNLWWKKYITKAQLLQFVIIFTQCMWILKYNPTCKFPLVLQYFLALQAITFIILFTQFYFNAYIRPKKIKQT</sequence>
<proteinExistence type="inferred from homology"/>
<keyword evidence="8 10" id="KW-0472">Membrane</keyword>
<evidence type="ECO:0000256" key="10">
    <source>
        <dbReference type="RuleBase" id="RU361115"/>
    </source>
</evidence>
<evidence type="ECO:0000256" key="4">
    <source>
        <dbReference type="ARBA" id="ARBA00022692"/>
    </source>
</evidence>